<dbReference type="OrthoDB" id="678233at2759"/>
<dbReference type="InterPro" id="IPR008586">
    <property type="entry name" value="DUF868_pln"/>
</dbReference>
<sequence>MRDLASCFSEHAVQISDTSCSNCNYTPSTQNAVVCLYETVLSTQKQILTTVTWTKNSSFQGLTINFNDGPISNAFKLNTNNSRFFRKMKGSKALELSSPHASKIEVSWDLSTARYRPGPEPVDGFYLFVAFDSEIGLVLGDAAPPRMVKHGARTARFSLISRREHFSGRALYSTRARFCDAGSDHDIVIRCGEEEKYPFLSVCIDEKTVIRVKRLQWNFRGNETIFLDGRAVDMMWDVHDWLYGRESGNAIFMFRTRSGLDSRLWLEDKLAQKGDDDEEKDKVEFSLMICACKNV</sequence>
<accession>A0A830CQC3</accession>
<name>A0A830CQC3_9LAMI</name>
<protein>
    <submittedName>
        <fullName evidence="1">Uncharacterized protein</fullName>
    </submittedName>
</protein>
<dbReference type="Pfam" id="PF05910">
    <property type="entry name" value="DUF868"/>
    <property type="match status" value="1"/>
</dbReference>
<proteinExistence type="predicted"/>
<dbReference type="EMBL" id="BMAC01000512">
    <property type="protein sequence ID" value="GFP98043.1"/>
    <property type="molecule type" value="Genomic_DNA"/>
</dbReference>
<dbReference type="AlphaFoldDB" id="A0A830CQC3"/>
<comment type="caution">
    <text evidence="1">The sequence shown here is derived from an EMBL/GenBank/DDBJ whole genome shotgun (WGS) entry which is preliminary data.</text>
</comment>
<evidence type="ECO:0000313" key="2">
    <source>
        <dbReference type="Proteomes" id="UP000653305"/>
    </source>
</evidence>
<dbReference type="PANTHER" id="PTHR31972">
    <property type="entry name" value="EXPRESSED PROTEIN"/>
    <property type="match status" value="1"/>
</dbReference>
<dbReference type="Proteomes" id="UP000653305">
    <property type="component" value="Unassembled WGS sequence"/>
</dbReference>
<dbReference type="PANTHER" id="PTHR31972:SF48">
    <property type="entry name" value="OS04G0407500 PROTEIN"/>
    <property type="match status" value="1"/>
</dbReference>
<gene>
    <name evidence="1" type="ORF">PHJA_001948400</name>
</gene>
<evidence type="ECO:0000313" key="1">
    <source>
        <dbReference type="EMBL" id="GFP98043.1"/>
    </source>
</evidence>
<organism evidence="1 2">
    <name type="scientific">Phtheirospermum japonicum</name>
    <dbReference type="NCBI Taxonomy" id="374723"/>
    <lineage>
        <taxon>Eukaryota</taxon>
        <taxon>Viridiplantae</taxon>
        <taxon>Streptophyta</taxon>
        <taxon>Embryophyta</taxon>
        <taxon>Tracheophyta</taxon>
        <taxon>Spermatophyta</taxon>
        <taxon>Magnoliopsida</taxon>
        <taxon>eudicotyledons</taxon>
        <taxon>Gunneridae</taxon>
        <taxon>Pentapetalae</taxon>
        <taxon>asterids</taxon>
        <taxon>lamiids</taxon>
        <taxon>Lamiales</taxon>
        <taxon>Orobanchaceae</taxon>
        <taxon>Orobanchaceae incertae sedis</taxon>
        <taxon>Phtheirospermum</taxon>
    </lineage>
</organism>
<reference evidence="1" key="1">
    <citation type="submission" date="2020-07" db="EMBL/GenBank/DDBJ databases">
        <title>Ethylene signaling mediates host invasion by parasitic plants.</title>
        <authorList>
            <person name="Yoshida S."/>
        </authorList>
    </citation>
    <scope>NUCLEOTIDE SEQUENCE</scope>
    <source>
        <strain evidence="1">Okayama</strain>
    </source>
</reference>
<keyword evidence="2" id="KW-1185">Reference proteome</keyword>